<dbReference type="EMBL" id="RBIL01000001">
    <property type="protein sequence ID" value="RKQ93351.1"/>
    <property type="molecule type" value="Genomic_DNA"/>
</dbReference>
<keyword evidence="5" id="KW-0804">Transcription</keyword>
<dbReference type="InterPro" id="IPR011006">
    <property type="entry name" value="CheY-like_superfamily"/>
</dbReference>
<dbReference type="PANTHER" id="PTHR48111:SF4">
    <property type="entry name" value="DNA-BINDING DUAL TRANSCRIPTIONAL REGULATOR OMPR"/>
    <property type="match status" value="1"/>
</dbReference>
<dbReference type="SUPFAM" id="SSF52172">
    <property type="entry name" value="CheY-like"/>
    <property type="match status" value="1"/>
</dbReference>
<dbReference type="InterPro" id="IPR036388">
    <property type="entry name" value="WH-like_DNA-bd_sf"/>
</dbReference>
<name>A0A660LJR3_9ACTN</name>
<feature type="DNA-binding region" description="OmpR/PhoB-type" evidence="7">
    <location>
        <begin position="144"/>
        <end position="243"/>
    </location>
</feature>
<dbReference type="GO" id="GO:0000976">
    <property type="term" value="F:transcription cis-regulatory region binding"/>
    <property type="evidence" value="ECO:0007669"/>
    <property type="project" value="TreeGrafter"/>
</dbReference>
<dbReference type="Gene3D" id="6.10.250.690">
    <property type="match status" value="1"/>
</dbReference>
<dbReference type="PROSITE" id="PS50110">
    <property type="entry name" value="RESPONSE_REGULATORY"/>
    <property type="match status" value="1"/>
</dbReference>
<evidence type="ECO:0000313" key="11">
    <source>
        <dbReference type="Proteomes" id="UP000278962"/>
    </source>
</evidence>
<dbReference type="OrthoDB" id="3197131at2"/>
<dbReference type="PANTHER" id="PTHR48111">
    <property type="entry name" value="REGULATOR OF RPOS"/>
    <property type="match status" value="1"/>
</dbReference>
<dbReference type="InterPro" id="IPR001867">
    <property type="entry name" value="OmpR/PhoB-type_DNA-bd"/>
</dbReference>
<feature type="modified residue" description="4-aspartylphosphate" evidence="6">
    <location>
        <position position="58"/>
    </location>
</feature>
<evidence type="ECO:0000256" key="6">
    <source>
        <dbReference type="PROSITE-ProRule" id="PRU00169"/>
    </source>
</evidence>
<dbReference type="Pfam" id="PF00072">
    <property type="entry name" value="Response_reg"/>
    <property type="match status" value="1"/>
</dbReference>
<evidence type="ECO:0000256" key="7">
    <source>
        <dbReference type="PROSITE-ProRule" id="PRU01091"/>
    </source>
</evidence>
<dbReference type="SMART" id="SM00448">
    <property type="entry name" value="REC"/>
    <property type="match status" value="1"/>
</dbReference>
<accession>A0A660LJR3</accession>
<dbReference type="FunFam" id="1.10.10.10:FF:000018">
    <property type="entry name" value="DNA-binding response regulator ResD"/>
    <property type="match status" value="1"/>
</dbReference>
<feature type="domain" description="OmpR/PhoB-type" evidence="9">
    <location>
        <begin position="144"/>
        <end position="243"/>
    </location>
</feature>
<evidence type="ECO:0000256" key="1">
    <source>
        <dbReference type="ARBA" id="ARBA00022553"/>
    </source>
</evidence>
<organism evidence="10 11">
    <name type="scientific">Solirubrobacter pauli</name>
    <dbReference type="NCBI Taxonomy" id="166793"/>
    <lineage>
        <taxon>Bacteria</taxon>
        <taxon>Bacillati</taxon>
        <taxon>Actinomycetota</taxon>
        <taxon>Thermoleophilia</taxon>
        <taxon>Solirubrobacterales</taxon>
        <taxon>Solirubrobacteraceae</taxon>
        <taxon>Solirubrobacter</taxon>
    </lineage>
</organism>
<dbReference type="GO" id="GO:0032993">
    <property type="term" value="C:protein-DNA complex"/>
    <property type="evidence" value="ECO:0007669"/>
    <property type="project" value="TreeGrafter"/>
</dbReference>
<dbReference type="Gene3D" id="3.40.50.2300">
    <property type="match status" value="1"/>
</dbReference>
<evidence type="ECO:0000256" key="2">
    <source>
        <dbReference type="ARBA" id="ARBA00023012"/>
    </source>
</evidence>
<reference evidence="10 11" key="1">
    <citation type="submission" date="2018-10" db="EMBL/GenBank/DDBJ databases">
        <title>Genomic Encyclopedia of Archaeal and Bacterial Type Strains, Phase II (KMG-II): from individual species to whole genera.</title>
        <authorList>
            <person name="Goeker M."/>
        </authorList>
    </citation>
    <scope>NUCLEOTIDE SEQUENCE [LARGE SCALE GENOMIC DNA]</scope>
    <source>
        <strain evidence="10 11">DSM 14954</strain>
    </source>
</reference>
<dbReference type="GO" id="GO:0006355">
    <property type="term" value="P:regulation of DNA-templated transcription"/>
    <property type="evidence" value="ECO:0007669"/>
    <property type="project" value="InterPro"/>
</dbReference>
<dbReference type="PROSITE" id="PS51755">
    <property type="entry name" value="OMPR_PHOB"/>
    <property type="match status" value="1"/>
</dbReference>
<evidence type="ECO:0000313" key="10">
    <source>
        <dbReference type="EMBL" id="RKQ93351.1"/>
    </source>
</evidence>
<dbReference type="RefSeq" id="WP_121251390.1">
    <property type="nucleotide sequence ID" value="NZ_RBIL01000001.1"/>
</dbReference>
<gene>
    <name evidence="10" type="ORF">C8N24_3213</name>
</gene>
<protein>
    <submittedName>
        <fullName evidence="10">DNA-binding response OmpR family regulator</fullName>
    </submittedName>
</protein>
<dbReference type="InterPro" id="IPR001789">
    <property type="entry name" value="Sig_transdc_resp-reg_receiver"/>
</dbReference>
<dbReference type="FunFam" id="3.40.50.2300:FF:000001">
    <property type="entry name" value="DNA-binding response regulator PhoB"/>
    <property type="match status" value="1"/>
</dbReference>
<evidence type="ECO:0000259" key="8">
    <source>
        <dbReference type="PROSITE" id="PS50110"/>
    </source>
</evidence>
<sequence>MPGTTVTPRALVVDDAAENRMLVSALLIQQGFQVDQAADGEAAVEAAEKTSPDLIVLDIGLPDIDGVEVCRRVRSFSDAHVLMLTAQDTELDKVVGFEAGADDYVTKPFSVAELVGRVKAVLRRARRAATAPPSHAAAAAFAVETTRTFGSLTIDPLAREVTLEGKTLELTRIEFDLLDTFTAEPRVAFSRAQLLERVWGPNWFGDDHLVDVHVSNLRRKLADDPRSPDFVCTVRGVGYRMGAGR</sequence>
<keyword evidence="11" id="KW-1185">Reference proteome</keyword>
<keyword evidence="3" id="KW-0805">Transcription regulation</keyword>
<comment type="caution">
    <text evidence="10">The sequence shown here is derived from an EMBL/GenBank/DDBJ whole genome shotgun (WGS) entry which is preliminary data.</text>
</comment>
<evidence type="ECO:0000256" key="5">
    <source>
        <dbReference type="ARBA" id="ARBA00023163"/>
    </source>
</evidence>
<evidence type="ECO:0000256" key="3">
    <source>
        <dbReference type="ARBA" id="ARBA00023015"/>
    </source>
</evidence>
<dbReference type="Proteomes" id="UP000278962">
    <property type="component" value="Unassembled WGS sequence"/>
</dbReference>
<dbReference type="SMART" id="SM00862">
    <property type="entry name" value="Trans_reg_C"/>
    <property type="match status" value="1"/>
</dbReference>
<evidence type="ECO:0000259" key="9">
    <source>
        <dbReference type="PROSITE" id="PS51755"/>
    </source>
</evidence>
<evidence type="ECO:0000256" key="4">
    <source>
        <dbReference type="ARBA" id="ARBA00023125"/>
    </source>
</evidence>
<keyword evidence="1 6" id="KW-0597">Phosphoprotein</keyword>
<dbReference type="CDD" id="cd00383">
    <property type="entry name" value="trans_reg_C"/>
    <property type="match status" value="1"/>
</dbReference>
<dbReference type="InterPro" id="IPR016032">
    <property type="entry name" value="Sig_transdc_resp-reg_C-effctor"/>
</dbReference>
<feature type="domain" description="Response regulatory" evidence="8">
    <location>
        <begin position="9"/>
        <end position="122"/>
    </location>
</feature>
<dbReference type="GO" id="GO:0000156">
    <property type="term" value="F:phosphorelay response regulator activity"/>
    <property type="evidence" value="ECO:0007669"/>
    <property type="project" value="TreeGrafter"/>
</dbReference>
<dbReference type="SUPFAM" id="SSF46894">
    <property type="entry name" value="C-terminal effector domain of the bipartite response regulators"/>
    <property type="match status" value="1"/>
</dbReference>
<dbReference type="AlphaFoldDB" id="A0A660LJR3"/>
<dbReference type="Pfam" id="PF00486">
    <property type="entry name" value="Trans_reg_C"/>
    <property type="match status" value="1"/>
</dbReference>
<dbReference type="GO" id="GO:0005829">
    <property type="term" value="C:cytosol"/>
    <property type="evidence" value="ECO:0007669"/>
    <property type="project" value="TreeGrafter"/>
</dbReference>
<keyword evidence="4 7" id="KW-0238">DNA-binding</keyword>
<keyword evidence="2" id="KW-0902">Two-component regulatory system</keyword>
<dbReference type="InterPro" id="IPR039420">
    <property type="entry name" value="WalR-like"/>
</dbReference>
<proteinExistence type="predicted"/>
<dbReference type="Gene3D" id="1.10.10.10">
    <property type="entry name" value="Winged helix-like DNA-binding domain superfamily/Winged helix DNA-binding domain"/>
    <property type="match status" value="1"/>
</dbReference>